<protein>
    <recommendedName>
        <fullName evidence="2">OmpR/PhoB-type domain-containing protein</fullName>
    </recommendedName>
</protein>
<accession>W0LLB0</accession>
<dbReference type="HOGENOM" id="CLU_132706_1_0_6"/>
<keyword evidence="1" id="KW-0238">DNA-binding</keyword>
<dbReference type="PATRIC" id="fig|1441930.4.peg.2758"/>
<dbReference type="InterPro" id="IPR001867">
    <property type="entry name" value="OmpR/PhoB-type_DNA-bd"/>
</dbReference>
<feature type="domain" description="OmpR/PhoB-type" evidence="2">
    <location>
        <begin position="41"/>
        <end position="116"/>
    </location>
</feature>
<proteinExistence type="predicted"/>
<evidence type="ECO:0000313" key="4">
    <source>
        <dbReference type="Proteomes" id="UP000019030"/>
    </source>
</evidence>
<sequence length="127" mass="14574">MENRLFGFLLDEGIQLDIANKRIMRYQAETPESAMYLRIVTLSDIQLRLLLLLLTNKPGDVILKNDIMMNMLSEDGKELLSSNQKLWYLMKVLRKKLSSIGMEEGFISNAYGVGYFVNAHNVSPIFI</sequence>
<dbReference type="InterPro" id="IPR036388">
    <property type="entry name" value="WH-like_DNA-bd_sf"/>
</dbReference>
<dbReference type="EMBL" id="CP007044">
    <property type="protein sequence ID" value="AHG22800.1"/>
    <property type="molecule type" value="Genomic_DNA"/>
</dbReference>
<evidence type="ECO:0000259" key="2">
    <source>
        <dbReference type="Pfam" id="PF00486"/>
    </source>
</evidence>
<dbReference type="RefSeq" id="WP_024913747.1">
    <property type="nucleotide sequence ID" value="NZ_CP007044.2"/>
</dbReference>
<dbReference type="KEGG" id="sfo:Z042_13900"/>
<dbReference type="GO" id="GO:0000160">
    <property type="term" value="P:phosphorelay signal transduction system"/>
    <property type="evidence" value="ECO:0007669"/>
    <property type="project" value="InterPro"/>
</dbReference>
<dbReference type="GO" id="GO:0006355">
    <property type="term" value="P:regulation of DNA-templated transcription"/>
    <property type="evidence" value="ECO:0007669"/>
    <property type="project" value="InterPro"/>
</dbReference>
<reference evidence="3 4" key="2">
    <citation type="submission" date="2015-03" db="EMBL/GenBank/DDBJ databases">
        <authorList>
            <person name="Chan K.-G."/>
        </authorList>
    </citation>
    <scope>NUCLEOTIDE SEQUENCE [LARGE SCALE GENOMIC DNA]</scope>
    <source>
        <strain evidence="3 4">RB-25</strain>
    </source>
</reference>
<evidence type="ECO:0000313" key="3">
    <source>
        <dbReference type="EMBL" id="AHG22800.1"/>
    </source>
</evidence>
<dbReference type="eggNOG" id="COG0745">
    <property type="taxonomic scope" value="Bacteria"/>
</dbReference>
<keyword evidence="4" id="KW-1185">Reference proteome</keyword>
<gene>
    <name evidence="3" type="ORF">Z042_13900</name>
</gene>
<evidence type="ECO:0000256" key="1">
    <source>
        <dbReference type="ARBA" id="ARBA00023125"/>
    </source>
</evidence>
<dbReference type="SUPFAM" id="SSF46894">
    <property type="entry name" value="C-terminal effector domain of the bipartite response regulators"/>
    <property type="match status" value="1"/>
</dbReference>
<dbReference type="OrthoDB" id="6485260at2"/>
<dbReference type="GO" id="GO:0003677">
    <property type="term" value="F:DNA binding"/>
    <property type="evidence" value="ECO:0007669"/>
    <property type="project" value="UniProtKB-KW"/>
</dbReference>
<dbReference type="InterPro" id="IPR016032">
    <property type="entry name" value="Sig_transdc_resp-reg_C-effctor"/>
</dbReference>
<reference evidence="3 4" key="1">
    <citation type="submission" date="2014-01" db="EMBL/GenBank/DDBJ databases">
        <title>Isolation of Serratia multitudinisentens RB-25 from Ex-Landfill site.</title>
        <authorList>
            <person name="Robson E.H.J."/>
        </authorList>
    </citation>
    <scope>NUCLEOTIDE SEQUENCE [LARGE SCALE GENOMIC DNA]</scope>
    <source>
        <strain evidence="3 4">RB-25</strain>
    </source>
</reference>
<dbReference type="Pfam" id="PF00486">
    <property type="entry name" value="Trans_reg_C"/>
    <property type="match status" value="1"/>
</dbReference>
<dbReference type="Proteomes" id="UP000019030">
    <property type="component" value="Chromosome"/>
</dbReference>
<dbReference type="Gene3D" id="1.10.10.10">
    <property type="entry name" value="Winged helix-like DNA-binding domain superfamily/Winged helix DNA-binding domain"/>
    <property type="match status" value="1"/>
</dbReference>
<name>W0LLB0_9GAMM</name>
<organism evidence="3 4">
    <name type="scientific">Chania multitudinisentens RB-25</name>
    <dbReference type="NCBI Taxonomy" id="1441930"/>
    <lineage>
        <taxon>Bacteria</taxon>
        <taxon>Pseudomonadati</taxon>
        <taxon>Pseudomonadota</taxon>
        <taxon>Gammaproteobacteria</taxon>
        <taxon>Enterobacterales</taxon>
        <taxon>Yersiniaceae</taxon>
        <taxon>Chania</taxon>
    </lineage>
</organism>
<dbReference type="AlphaFoldDB" id="W0LLB0"/>